<evidence type="ECO:0000313" key="7">
    <source>
        <dbReference type="Proteomes" id="UP000077266"/>
    </source>
</evidence>
<proteinExistence type="predicted"/>
<dbReference type="InterPro" id="IPR002048">
    <property type="entry name" value="EF_hand_dom"/>
</dbReference>
<dbReference type="InterPro" id="IPR011992">
    <property type="entry name" value="EF-hand-dom_pair"/>
</dbReference>
<dbReference type="PANTHER" id="PTHR47219">
    <property type="entry name" value="RAB GTPASE-ACTIVATING PROTEIN 1-LIKE"/>
    <property type="match status" value="1"/>
</dbReference>
<dbReference type="AlphaFoldDB" id="A0A165HHE7"/>
<dbReference type="Proteomes" id="UP000077266">
    <property type="component" value="Unassembled WGS sequence"/>
</dbReference>
<dbReference type="SUPFAM" id="SSF47473">
    <property type="entry name" value="EF-hand"/>
    <property type="match status" value="1"/>
</dbReference>
<evidence type="ECO:0000256" key="1">
    <source>
        <dbReference type="ARBA" id="ARBA00022837"/>
    </source>
</evidence>
<keyword evidence="7" id="KW-1185">Reference proteome</keyword>
<organism evidence="5 7">
    <name type="scientific">Exidia glandulosa HHB12029</name>
    <dbReference type="NCBI Taxonomy" id="1314781"/>
    <lineage>
        <taxon>Eukaryota</taxon>
        <taxon>Fungi</taxon>
        <taxon>Dikarya</taxon>
        <taxon>Basidiomycota</taxon>
        <taxon>Agaricomycotina</taxon>
        <taxon>Agaricomycetes</taxon>
        <taxon>Auriculariales</taxon>
        <taxon>Exidiaceae</taxon>
        <taxon>Exidia</taxon>
    </lineage>
</organism>
<sequence length="958" mass="108006">MATISTQLRTLLKEPSKEELTRIFFALDGQPAPGEPALGDKVDISAVVSIQGMDDSSYAGRLYIIGPYLTFASLDRKSVRFTLPLCTVRRVERLNSRTGAFALSLLLWHGIKLILQLTSLRPTADAFCARLRDALKIQLQLGNMRSMKTFVKSCYSESLVASASSTVANEREDGSLLSADGQSYLGGLGLKYKFPGDPKKLREASKTKLWAQYLREHGRNLTLLRYPQCTRLVQVGLPNRLRGEIWETLSGSLYLRFNNPGLYERILKENDGKTSTSTEEIEKDLQRSLPEYSAYQSEEGIDTLRRVLTAYSWRNPELGYCQAMNILAAAILIYMSEEQAFWLLEVLCVRLLPGYYSPSMYGTLLDQRVFEALVHRCLPMIHDHFQEVDVQLSVASLPWFLSLFINSMPMIFAFRIVDCFFCMGPKVLFQVGLAILKINGDALLNIQDDGQFINLMREYFASLDQSAHPHSTDSRARAITRFQELLLVAFREFSVITDEMIHNERRRFRGEIIHGIESFSKRAAVRNLKTFRRFKKDQIGLIYDVLFKAICVAPPPPSVNPPVTSGSEHERPETRIDLKTFRVFLSEIATWARDDAIVSNGFQERVDRTIPEHELVDRLFFFWDTSCRGALSFQDLVNGLDGIMFGDLMSSIEWFFTLHDKDKDGYLTRDEVLTVSESLLFIFRYELGDAYLGAVSRFMTNAFEYGDALQQDSEKTAEPEGNQSHNKPYLNLATFRMVVLADELLEEFFEQDLRESFRLQTVEIEDVSHVGQPTGFLGLGGLLSTIVTEDNKKIFNRFTDEIGKTIGKHQVMHRPSIGRMDRKVALEEPKARESLLPPSSSAPRLNVTLPGRSPSPAGSVKEKDQQSLLSAPSPLTPVPASPVVNPLKFAVLERTPFAIDEARDDGETDDDDDISIVGREDDAEVMDEVDAFLEAHDSGLSEADKAIAADLQTATPLR</sequence>
<dbReference type="Gene3D" id="1.10.10.750">
    <property type="entry name" value="Ypt/Rab-GAP domain of gyp1p, domain 1"/>
    <property type="match status" value="1"/>
</dbReference>
<dbReference type="OrthoDB" id="17687at2759"/>
<evidence type="ECO:0000313" key="5">
    <source>
        <dbReference type="EMBL" id="KZV91977.1"/>
    </source>
</evidence>
<name>A0A165HHE7_EXIGL</name>
<dbReference type="FunFam" id="1.10.472.80:FF:000051">
    <property type="entry name" value="Probable MDR1-Mac1p interacting protein"/>
    <property type="match status" value="1"/>
</dbReference>
<evidence type="ECO:0000259" key="3">
    <source>
        <dbReference type="PROSITE" id="PS50086"/>
    </source>
</evidence>
<dbReference type="EMBL" id="KV426016">
    <property type="protein sequence ID" value="KZV92000.1"/>
    <property type="molecule type" value="Genomic_DNA"/>
</dbReference>
<dbReference type="Pfam" id="PF00566">
    <property type="entry name" value="RabGAP-TBC"/>
    <property type="match status" value="1"/>
</dbReference>
<feature type="domain" description="Rab-GAP TBC" evidence="3">
    <location>
        <begin position="236"/>
        <end position="424"/>
    </location>
</feature>
<evidence type="ECO:0000259" key="4">
    <source>
        <dbReference type="PROSITE" id="PS50222"/>
    </source>
</evidence>
<dbReference type="Gene3D" id="1.10.238.10">
    <property type="entry name" value="EF-hand"/>
    <property type="match status" value="1"/>
</dbReference>
<dbReference type="InterPro" id="IPR035969">
    <property type="entry name" value="Rab-GAP_TBC_sf"/>
</dbReference>
<evidence type="ECO:0000313" key="6">
    <source>
        <dbReference type="EMBL" id="KZV92000.1"/>
    </source>
</evidence>
<dbReference type="PROSITE" id="PS50086">
    <property type="entry name" value="TBC_RABGAP"/>
    <property type="match status" value="1"/>
</dbReference>
<dbReference type="STRING" id="1314781.A0A165HHE7"/>
<dbReference type="InterPro" id="IPR050302">
    <property type="entry name" value="Rab_GAP_TBC_domain"/>
</dbReference>
<dbReference type="FunFam" id="1.10.8.270:FF:000015">
    <property type="entry name" value="GTPase activating protein (Gyp2)"/>
    <property type="match status" value="1"/>
</dbReference>
<dbReference type="InterPro" id="IPR018247">
    <property type="entry name" value="EF_Hand_1_Ca_BS"/>
</dbReference>
<dbReference type="Gene3D" id="1.10.472.80">
    <property type="entry name" value="Ypt/Rab-GAP domain of gyp1p, domain 3"/>
    <property type="match status" value="1"/>
</dbReference>
<dbReference type="InterPro" id="IPR000195">
    <property type="entry name" value="Rab-GAP-TBC_dom"/>
</dbReference>
<dbReference type="Gene3D" id="1.10.8.270">
    <property type="entry name" value="putative rabgap domain of human tbc1 domain family member 14 like domains"/>
    <property type="match status" value="1"/>
</dbReference>
<keyword evidence="1" id="KW-0106">Calcium</keyword>
<protein>
    <submittedName>
        <fullName evidence="5">TBC-domain-containing protein</fullName>
    </submittedName>
</protein>
<gene>
    <name evidence="5" type="ORF">EXIGLDRAFT_647732</name>
    <name evidence="6" type="ORF">EXIGLDRAFT_647758</name>
</gene>
<accession>A0A165HHE7</accession>
<reference evidence="5 7" key="1">
    <citation type="journal article" date="2016" name="Mol. Biol. Evol.">
        <title>Comparative Genomics of Early-Diverging Mushroom-Forming Fungi Provides Insights into the Origins of Lignocellulose Decay Capabilities.</title>
        <authorList>
            <person name="Nagy L.G."/>
            <person name="Riley R."/>
            <person name="Tritt A."/>
            <person name="Adam C."/>
            <person name="Daum C."/>
            <person name="Floudas D."/>
            <person name="Sun H."/>
            <person name="Yadav J.S."/>
            <person name="Pangilinan J."/>
            <person name="Larsson K.H."/>
            <person name="Matsuura K."/>
            <person name="Barry K."/>
            <person name="Labutti K."/>
            <person name="Kuo R."/>
            <person name="Ohm R.A."/>
            <person name="Bhattacharya S.S."/>
            <person name="Shirouzu T."/>
            <person name="Yoshinaga Y."/>
            <person name="Martin F.M."/>
            <person name="Grigoriev I.V."/>
            <person name="Hibbett D.S."/>
        </authorList>
    </citation>
    <scope>NUCLEOTIDE SEQUENCE [LARGE SCALE GENOMIC DNA]</scope>
    <source>
        <strain evidence="5 7">HHB12029</strain>
    </source>
</reference>
<dbReference type="PROSITE" id="PS50222">
    <property type="entry name" value="EF_HAND_2"/>
    <property type="match status" value="1"/>
</dbReference>
<dbReference type="FunCoup" id="A0A165HHE7">
    <property type="interactions" value="193"/>
</dbReference>
<evidence type="ECO:0000256" key="2">
    <source>
        <dbReference type="SAM" id="MobiDB-lite"/>
    </source>
</evidence>
<dbReference type="PROSITE" id="PS00018">
    <property type="entry name" value="EF_HAND_1"/>
    <property type="match status" value="1"/>
</dbReference>
<dbReference type="GO" id="GO:0005509">
    <property type="term" value="F:calcium ion binding"/>
    <property type="evidence" value="ECO:0007669"/>
    <property type="project" value="InterPro"/>
</dbReference>
<dbReference type="SMART" id="SM00164">
    <property type="entry name" value="TBC"/>
    <property type="match status" value="1"/>
</dbReference>
<dbReference type="EMBL" id="KV426016">
    <property type="protein sequence ID" value="KZV91977.1"/>
    <property type="molecule type" value="Genomic_DNA"/>
</dbReference>
<feature type="domain" description="EF-hand" evidence="4">
    <location>
        <begin position="647"/>
        <end position="682"/>
    </location>
</feature>
<dbReference type="SUPFAM" id="SSF47923">
    <property type="entry name" value="Ypt/Rab-GAP domain of gyp1p"/>
    <property type="match status" value="2"/>
</dbReference>
<dbReference type="GO" id="GO:0031267">
    <property type="term" value="F:small GTPase binding"/>
    <property type="evidence" value="ECO:0007669"/>
    <property type="project" value="TreeGrafter"/>
</dbReference>
<feature type="region of interest" description="Disordered" evidence="2">
    <location>
        <begin position="828"/>
        <end position="880"/>
    </location>
</feature>
<dbReference type="PANTHER" id="PTHR47219:SF20">
    <property type="entry name" value="TBC1 DOMAIN FAMILY MEMBER 2B"/>
    <property type="match status" value="1"/>
</dbReference>
<dbReference type="GO" id="GO:0005096">
    <property type="term" value="F:GTPase activator activity"/>
    <property type="evidence" value="ECO:0007669"/>
    <property type="project" value="TreeGrafter"/>
</dbReference>